<dbReference type="Proteomes" id="UP001597417">
    <property type="component" value="Unassembled WGS sequence"/>
</dbReference>
<dbReference type="InterPro" id="IPR028082">
    <property type="entry name" value="Peripla_BP_I"/>
</dbReference>
<dbReference type="SUPFAM" id="SSF53822">
    <property type="entry name" value="Periplasmic binding protein-like I"/>
    <property type="match status" value="1"/>
</dbReference>
<organism evidence="5 6">
    <name type="scientific">Amycolatopsis pigmentata</name>
    <dbReference type="NCBI Taxonomy" id="450801"/>
    <lineage>
        <taxon>Bacteria</taxon>
        <taxon>Bacillati</taxon>
        <taxon>Actinomycetota</taxon>
        <taxon>Actinomycetes</taxon>
        <taxon>Pseudonocardiales</taxon>
        <taxon>Pseudonocardiaceae</taxon>
        <taxon>Amycolatopsis</taxon>
    </lineage>
</organism>
<dbReference type="InterPro" id="IPR025997">
    <property type="entry name" value="SBP_2_dom"/>
</dbReference>
<dbReference type="PANTHER" id="PTHR46847">
    <property type="entry name" value="D-ALLOSE-BINDING PERIPLASMIC PROTEIN-RELATED"/>
    <property type="match status" value="1"/>
</dbReference>
<evidence type="ECO:0000256" key="3">
    <source>
        <dbReference type="ARBA" id="ARBA00022729"/>
    </source>
</evidence>
<comment type="caution">
    <text evidence="5">The sequence shown here is derived from an EMBL/GenBank/DDBJ whole genome shotgun (WGS) entry which is preliminary data.</text>
</comment>
<dbReference type="Gene3D" id="3.40.50.2300">
    <property type="match status" value="2"/>
</dbReference>
<evidence type="ECO:0000259" key="4">
    <source>
        <dbReference type="Pfam" id="PF13407"/>
    </source>
</evidence>
<sequence>MAELKRQAGNTVNLVVKDANNNAQVQIQQFQQAIQQKPDLMIVFLIAPAADAAVLDEAGKAGIPVIAPIAASSSPYVIGLDGNMPLKGADLAQSLMPVLGGKGSLLEMQGVPDTQAKDVVYPGVQVVLDGCPDAKIAGSPVGYDDPATAKTQALQFLSAHPQSIEGAFQVGGMASAMIQAFQQTGRMPRRSPTSGLRRVPWPIGTNTKSYY</sequence>
<dbReference type="EMBL" id="JBHUKR010000002">
    <property type="protein sequence ID" value="MFD2414932.1"/>
    <property type="molecule type" value="Genomic_DNA"/>
</dbReference>
<feature type="domain" description="Periplasmic binding protein" evidence="4">
    <location>
        <begin position="4"/>
        <end position="186"/>
    </location>
</feature>
<proteinExistence type="inferred from homology"/>
<name>A0ABW5FM81_9PSEU</name>
<accession>A0ABW5FM81</accession>
<keyword evidence="6" id="KW-1185">Reference proteome</keyword>
<protein>
    <submittedName>
        <fullName evidence="5">Substrate-binding domain-containing protein</fullName>
    </submittedName>
</protein>
<dbReference type="Pfam" id="PF13407">
    <property type="entry name" value="Peripla_BP_4"/>
    <property type="match status" value="1"/>
</dbReference>
<evidence type="ECO:0000313" key="5">
    <source>
        <dbReference type="EMBL" id="MFD2414932.1"/>
    </source>
</evidence>
<dbReference type="PANTHER" id="PTHR46847:SF1">
    <property type="entry name" value="D-ALLOSE-BINDING PERIPLASMIC PROTEIN-RELATED"/>
    <property type="match status" value="1"/>
</dbReference>
<gene>
    <name evidence="5" type="ORF">ACFSXZ_01170</name>
</gene>
<evidence type="ECO:0000313" key="6">
    <source>
        <dbReference type="Proteomes" id="UP001597417"/>
    </source>
</evidence>
<dbReference type="RefSeq" id="WP_378260365.1">
    <property type="nucleotide sequence ID" value="NZ_JBHUKR010000002.1"/>
</dbReference>
<keyword evidence="3" id="KW-0732">Signal</keyword>
<evidence type="ECO:0000256" key="1">
    <source>
        <dbReference type="ARBA" id="ARBA00004196"/>
    </source>
</evidence>
<evidence type="ECO:0000256" key="2">
    <source>
        <dbReference type="ARBA" id="ARBA00007639"/>
    </source>
</evidence>
<comment type="similarity">
    <text evidence="2">Belongs to the bacterial solute-binding protein 2 family.</text>
</comment>
<reference evidence="6" key="1">
    <citation type="journal article" date="2019" name="Int. J. Syst. Evol. Microbiol.">
        <title>The Global Catalogue of Microorganisms (GCM) 10K type strain sequencing project: providing services to taxonomists for standard genome sequencing and annotation.</title>
        <authorList>
            <consortium name="The Broad Institute Genomics Platform"/>
            <consortium name="The Broad Institute Genome Sequencing Center for Infectious Disease"/>
            <person name="Wu L."/>
            <person name="Ma J."/>
        </authorList>
    </citation>
    <scope>NUCLEOTIDE SEQUENCE [LARGE SCALE GENOMIC DNA]</scope>
    <source>
        <strain evidence="6">CGMCC 4.7645</strain>
    </source>
</reference>
<comment type="subcellular location">
    <subcellularLocation>
        <location evidence="1">Cell envelope</location>
    </subcellularLocation>
</comment>